<accession>A0ABN9W7F7</accession>
<feature type="region of interest" description="Disordered" evidence="1">
    <location>
        <begin position="185"/>
        <end position="204"/>
    </location>
</feature>
<evidence type="ECO:0000256" key="1">
    <source>
        <dbReference type="SAM" id="MobiDB-lite"/>
    </source>
</evidence>
<feature type="transmembrane region" description="Helical" evidence="2">
    <location>
        <begin position="627"/>
        <end position="648"/>
    </location>
</feature>
<feature type="region of interest" description="Disordered" evidence="1">
    <location>
        <begin position="749"/>
        <end position="768"/>
    </location>
</feature>
<feature type="compositionally biased region" description="Low complexity" evidence="1">
    <location>
        <begin position="750"/>
        <end position="761"/>
    </location>
</feature>
<name>A0ABN9W7F7_9DINO</name>
<feature type="compositionally biased region" description="Acidic residues" evidence="1">
    <location>
        <begin position="478"/>
        <end position="497"/>
    </location>
</feature>
<comment type="caution">
    <text evidence="3">The sequence shown here is derived from an EMBL/GenBank/DDBJ whole genome shotgun (WGS) entry which is preliminary data.</text>
</comment>
<feature type="transmembrane region" description="Helical" evidence="2">
    <location>
        <begin position="62"/>
        <end position="80"/>
    </location>
</feature>
<evidence type="ECO:0000313" key="4">
    <source>
        <dbReference type="Proteomes" id="UP001189429"/>
    </source>
</evidence>
<keyword evidence="4" id="KW-1185">Reference proteome</keyword>
<feature type="compositionally biased region" description="Low complexity" evidence="1">
    <location>
        <begin position="498"/>
        <end position="507"/>
    </location>
</feature>
<keyword evidence="2" id="KW-1133">Transmembrane helix</keyword>
<feature type="transmembrane region" description="Helical" evidence="2">
    <location>
        <begin position="311"/>
        <end position="331"/>
    </location>
</feature>
<protein>
    <submittedName>
        <fullName evidence="3">Uncharacterized protein</fullName>
    </submittedName>
</protein>
<feature type="compositionally biased region" description="Gly residues" evidence="1">
    <location>
        <begin position="185"/>
        <end position="198"/>
    </location>
</feature>
<keyword evidence="2" id="KW-0472">Membrane</keyword>
<evidence type="ECO:0000256" key="2">
    <source>
        <dbReference type="SAM" id="Phobius"/>
    </source>
</evidence>
<dbReference type="Proteomes" id="UP001189429">
    <property type="component" value="Unassembled WGS sequence"/>
</dbReference>
<feature type="transmembrane region" description="Helical" evidence="2">
    <location>
        <begin position="371"/>
        <end position="390"/>
    </location>
</feature>
<organism evidence="3 4">
    <name type="scientific">Prorocentrum cordatum</name>
    <dbReference type="NCBI Taxonomy" id="2364126"/>
    <lineage>
        <taxon>Eukaryota</taxon>
        <taxon>Sar</taxon>
        <taxon>Alveolata</taxon>
        <taxon>Dinophyceae</taxon>
        <taxon>Prorocentrales</taxon>
        <taxon>Prorocentraceae</taxon>
        <taxon>Prorocentrum</taxon>
    </lineage>
</organism>
<feature type="transmembrane region" description="Helical" evidence="2">
    <location>
        <begin position="269"/>
        <end position="291"/>
    </location>
</feature>
<feature type="region of interest" description="Disordered" evidence="1">
    <location>
        <begin position="398"/>
        <end position="438"/>
    </location>
</feature>
<feature type="transmembrane region" description="Helical" evidence="2">
    <location>
        <begin position="343"/>
        <end position="365"/>
    </location>
</feature>
<evidence type="ECO:0000313" key="3">
    <source>
        <dbReference type="EMBL" id="CAK0880667.1"/>
    </source>
</evidence>
<proteinExistence type="predicted"/>
<dbReference type="EMBL" id="CAUYUJ010018104">
    <property type="protein sequence ID" value="CAK0880667.1"/>
    <property type="molecule type" value="Genomic_DNA"/>
</dbReference>
<gene>
    <name evidence="3" type="ORF">PCOR1329_LOCUS63749</name>
</gene>
<sequence>MLTVAGAALAGKAAFDYNRENFTEDREQRMKKEFFERKMRVKQAELWREDVRDFISLTERKMSIYLLVNVLLLGFNLNLWCEGRLPEGTPDWLMLGNQVAIGSSFTFLLLTVWLAMHASVAAQSYQTRILTQLVRLPLPTWRELEACRTHASEFEKVEPRQMFRVPFFTGSQESIARRSAALRGGGAEAAGGEGGGPGALPPAADPWGLEHRSDDLLELGCHHGEEVATLRHIKLVRQAAVYYQTYDAFARVSMSVGVNQLMLAMSYYILGYAMLQVQAPVAAIVGVIILTGAAEMVARIDLTLPVGEQRLIQALLVFGPTVATLASYHYVQQQDMTTKIAEILAPVAFISHGIVIALMTLVLSVREQENGAMLPLAFQGVLYLDVFGWVSHKRAREARDPEKLPLRGPSTRKLVDAGPADDATSATAELPSRAASSRRVMVAGAPARPKALAAGLGAPLGHFAKEYAEPSACASVPEGDEDGASDDEAWQQPEEAEGPGAARPAACGVSYDEAGRPLPARPMCVAPPSASDDMRLVEGAPRAWDHVNAVEPPAKGFWDPVTFMPQGNRRREKMDSLISDAPDQPLKGQERASFWGFHASRGEEEDEGVPIATGHDNEMPGVLPWRVFRNASFVISLTWILAGVYYILHVTGVWSMALPWNDVSQDVSSKAARSRHWGSGAEVVPRPGMFSLLAAGVTLGEVGPEAERIWAHWPYANIQPQTLACDAEGRRLLATDGLSIFEATLPAPAPAKGRAAGSPSPRQGDEQTRLSATFRQAPGCPALQGEALQDVALHCGGGGACEALALHHDGARLAACPLAAAAAGGSGGYVGHVAEGWLQRPVQGARSRRREQAHWLLVDQGCAAGANRTAAEGLQHGGCVSVATTHGRLAQLTQHAGGRELVPTSIVEDQGTEHSPAEATRAFNDRYFGVLHSKRHSIRVMDADSGAEAAGLLLLPSEVPDVGAFCVGGGHV</sequence>
<keyword evidence="2" id="KW-0812">Transmembrane</keyword>
<feature type="transmembrane region" description="Helical" evidence="2">
    <location>
        <begin position="100"/>
        <end position="122"/>
    </location>
</feature>
<reference evidence="3" key="1">
    <citation type="submission" date="2023-10" db="EMBL/GenBank/DDBJ databases">
        <authorList>
            <person name="Chen Y."/>
            <person name="Shah S."/>
            <person name="Dougan E. K."/>
            <person name="Thang M."/>
            <person name="Chan C."/>
        </authorList>
    </citation>
    <scope>NUCLEOTIDE SEQUENCE [LARGE SCALE GENOMIC DNA]</scope>
</reference>
<feature type="region of interest" description="Disordered" evidence="1">
    <location>
        <begin position="471"/>
        <end position="507"/>
    </location>
</feature>
<feature type="non-terminal residue" evidence="3">
    <location>
        <position position="972"/>
    </location>
</feature>